<protein>
    <submittedName>
        <fullName evidence="1">Uncharacterized protein</fullName>
    </submittedName>
</protein>
<reference evidence="1" key="1">
    <citation type="submission" date="2015-05" db="UniProtKB">
        <authorList>
            <consortium name="EnsemblMetazoa"/>
        </authorList>
    </citation>
    <scope>IDENTIFICATION</scope>
</reference>
<keyword evidence="2" id="KW-1185">Reference proteome</keyword>
<dbReference type="HOGENOM" id="CLU_2641196_0_0_1"/>
<dbReference type="EMBL" id="ACPB03033198">
    <property type="status" value="NOT_ANNOTATED_CDS"/>
    <property type="molecule type" value="Genomic_DNA"/>
</dbReference>
<evidence type="ECO:0000313" key="2">
    <source>
        <dbReference type="Proteomes" id="UP000015103"/>
    </source>
</evidence>
<dbReference type="VEuPathDB" id="VectorBase:RPRC008792"/>
<accession>T1HXM2</accession>
<dbReference type="Proteomes" id="UP000015103">
    <property type="component" value="Unassembled WGS sequence"/>
</dbReference>
<name>T1HXM2_RHOPR</name>
<evidence type="ECO:0000313" key="1">
    <source>
        <dbReference type="EnsemblMetazoa" id="RPRC008792-PA"/>
    </source>
</evidence>
<dbReference type="AlphaFoldDB" id="T1HXM2"/>
<organism evidence="1 2">
    <name type="scientific">Rhodnius prolixus</name>
    <name type="common">Triatomid bug</name>
    <dbReference type="NCBI Taxonomy" id="13249"/>
    <lineage>
        <taxon>Eukaryota</taxon>
        <taxon>Metazoa</taxon>
        <taxon>Ecdysozoa</taxon>
        <taxon>Arthropoda</taxon>
        <taxon>Hexapoda</taxon>
        <taxon>Insecta</taxon>
        <taxon>Pterygota</taxon>
        <taxon>Neoptera</taxon>
        <taxon>Paraneoptera</taxon>
        <taxon>Hemiptera</taxon>
        <taxon>Heteroptera</taxon>
        <taxon>Panheteroptera</taxon>
        <taxon>Cimicomorpha</taxon>
        <taxon>Reduviidae</taxon>
        <taxon>Triatominae</taxon>
        <taxon>Rhodnius</taxon>
    </lineage>
</organism>
<proteinExistence type="predicted"/>
<sequence length="77" mass="8838">MDSDNKPLLTQKEYLKRYLSKDKVKKKKKTPTISSSSHLKRSVIIDDDLGLKDVANIDDEEFNLDYLGDEAPQIVEL</sequence>
<dbReference type="EnsemblMetazoa" id="RPRC008792-RA">
    <property type="protein sequence ID" value="RPRC008792-PA"/>
    <property type="gene ID" value="RPRC008792"/>
</dbReference>
<dbReference type="InParanoid" id="T1HXM2"/>